<comment type="caution">
    <text evidence="4">The sequence shown here is derived from an EMBL/GenBank/DDBJ whole genome shotgun (WGS) entry which is preliminary data.</text>
</comment>
<evidence type="ECO:0000256" key="2">
    <source>
        <dbReference type="SAM" id="Phobius"/>
    </source>
</evidence>
<reference evidence="4 5" key="1">
    <citation type="submission" date="2022-06" db="EMBL/GenBank/DDBJ databases">
        <title>New Species of the Genus Actinoplanes, ActinopZanes ferrugineus.</title>
        <authorList>
            <person name="Ding P."/>
        </authorList>
    </citation>
    <scope>NUCLEOTIDE SEQUENCE [LARGE SCALE GENOMIC DNA]</scope>
    <source>
        <strain evidence="4 5">TRM88003</strain>
    </source>
</reference>
<dbReference type="Gene3D" id="2.60.40.10">
    <property type="entry name" value="Immunoglobulins"/>
    <property type="match status" value="1"/>
</dbReference>
<dbReference type="Proteomes" id="UP001523369">
    <property type="component" value="Unassembled WGS sequence"/>
</dbReference>
<dbReference type="CDD" id="cd00102">
    <property type="entry name" value="IPT"/>
    <property type="match status" value="1"/>
</dbReference>
<feature type="domain" description="IPT/TIG" evidence="3">
    <location>
        <begin position="238"/>
        <end position="318"/>
    </location>
</feature>
<sequence>MSGNERRAALQRALPFAATFLVVAIVLLVGLSRPERAVPSERSAGSPSAESPTPVSRSAQPPTREAETGGPEAGPGGPAPAPLPTTGAAAPTTRVTPEVTATQTAGKVSSRVVAWMQDLGLTGGGGSYQEAFFAELSWGRCAELLSHVDGSSADEMPTWLPLLYRTAAQACLAAFHGKTSLWSAAGAGVERLSARSSSFDCIDRAAYEVTRALVEIHRTQPDVILERGRADSARGPCPRLLSVTPSSGPAAGGYPVVITGEQLPNPAVIHFGAVTRTVATSNGRTLRFTVPPVGQYRDVGVWVEGWPYESNHSPTFTYDPPAAKESSGP</sequence>
<dbReference type="EMBL" id="JAMYJR010000034">
    <property type="protein sequence ID" value="MCO8275113.1"/>
    <property type="molecule type" value="Genomic_DNA"/>
</dbReference>
<keyword evidence="2" id="KW-0472">Membrane</keyword>
<keyword evidence="2" id="KW-0812">Transmembrane</keyword>
<keyword evidence="5" id="KW-1185">Reference proteome</keyword>
<evidence type="ECO:0000256" key="1">
    <source>
        <dbReference type="SAM" id="MobiDB-lite"/>
    </source>
</evidence>
<feature type="region of interest" description="Disordered" evidence="1">
    <location>
        <begin position="35"/>
        <end position="103"/>
    </location>
</feature>
<organism evidence="4 5">
    <name type="scientific">Paractinoplanes aksuensis</name>
    <dbReference type="NCBI Taxonomy" id="2939490"/>
    <lineage>
        <taxon>Bacteria</taxon>
        <taxon>Bacillati</taxon>
        <taxon>Actinomycetota</taxon>
        <taxon>Actinomycetes</taxon>
        <taxon>Micromonosporales</taxon>
        <taxon>Micromonosporaceae</taxon>
        <taxon>Paractinoplanes</taxon>
    </lineage>
</organism>
<dbReference type="InterPro" id="IPR014756">
    <property type="entry name" value="Ig_E-set"/>
</dbReference>
<feature type="compositionally biased region" description="Polar residues" evidence="1">
    <location>
        <begin position="43"/>
        <end position="61"/>
    </location>
</feature>
<feature type="compositionally biased region" description="Low complexity" evidence="1">
    <location>
        <begin position="84"/>
        <end position="93"/>
    </location>
</feature>
<keyword evidence="2" id="KW-1133">Transmembrane helix</keyword>
<evidence type="ECO:0000313" key="5">
    <source>
        <dbReference type="Proteomes" id="UP001523369"/>
    </source>
</evidence>
<dbReference type="InterPro" id="IPR002909">
    <property type="entry name" value="IPT_dom"/>
</dbReference>
<evidence type="ECO:0000313" key="4">
    <source>
        <dbReference type="EMBL" id="MCO8275113.1"/>
    </source>
</evidence>
<evidence type="ECO:0000259" key="3">
    <source>
        <dbReference type="Pfam" id="PF01833"/>
    </source>
</evidence>
<dbReference type="Pfam" id="PF01833">
    <property type="entry name" value="TIG"/>
    <property type="match status" value="1"/>
</dbReference>
<accession>A0ABT1DX23</accession>
<protein>
    <submittedName>
        <fullName evidence="4">IPT/TIG domain-containing protein</fullName>
    </submittedName>
</protein>
<proteinExistence type="predicted"/>
<name>A0ABT1DX23_9ACTN</name>
<dbReference type="SUPFAM" id="SSF81296">
    <property type="entry name" value="E set domains"/>
    <property type="match status" value="1"/>
</dbReference>
<dbReference type="RefSeq" id="WP_253241181.1">
    <property type="nucleotide sequence ID" value="NZ_JAMYJR010000034.1"/>
</dbReference>
<feature type="transmembrane region" description="Helical" evidence="2">
    <location>
        <begin position="12"/>
        <end position="31"/>
    </location>
</feature>
<dbReference type="InterPro" id="IPR013783">
    <property type="entry name" value="Ig-like_fold"/>
</dbReference>
<gene>
    <name evidence="4" type="ORF">M1L60_31490</name>
</gene>